<dbReference type="OrthoDB" id="9813056at2"/>
<keyword evidence="7" id="KW-1185">Reference proteome</keyword>
<evidence type="ECO:0000256" key="2">
    <source>
        <dbReference type="ARBA" id="ARBA00023015"/>
    </source>
</evidence>
<dbReference type="InterPro" id="IPR036388">
    <property type="entry name" value="WH-like_DNA-bd_sf"/>
</dbReference>
<keyword evidence="3" id="KW-0238">DNA-binding</keyword>
<dbReference type="RefSeq" id="WP_089272909.1">
    <property type="nucleotide sequence ID" value="NZ_FZNN01000020.1"/>
</dbReference>
<dbReference type="GO" id="GO:0003700">
    <property type="term" value="F:DNA-binding transcription factor activity"/>
    <property type="evidence" value="ECO:0007669"/>
    <property type="project" value="InterPro"/>
</dbReference>
<dbReference type="Proteomes" id="UP000198417">
    <property type="component" value="Unassembled WGS sequence"/>
</dbReference>
<dbReference type="AlphaFoldDB" id="A0A238YT09"/>
<dbReference type="GO" id="GO:0043565">
    <property type="term" value="F:sequence-specific DNA binding"/>
    <property type="evidence" value="ECO:0007669"/>
    <property type="project" value="TreeGrafter"/>
</dbReference>
<dbReference type="SUPFAM" id="SSF53850">
    <property type="entry name" value="Periplasmic binding protein-like II"/>
    <property type="match status" value="1"/>
</dbReference>
<dbReference type="Pfam" id="PF03466">
    <property type="entry name" value="LysR_substrate"/>
    <property type="match status" value="1"/>
</dbReference>
<dbReference type="Gene3D" id="1.10.10.10">
    <property type="entry name" value="Winged helix-like DNA-binding domain superfamily/Winged helix DNA-binding domain"/>
    <property type="match status" value="1"/>
</dbReference>
<evidence type="ECO:0000256" key="4">
    <source>
        <dbReference type="ARBA" id="ARBA00023163"/>
    </source>
</evidence>
<evidence type="ECO:0000259" key="5">
    <source>
        <dbReference type="PROSITE" id="PS50931"/>
    </source>
</evidence>
<protein>
    <submittedName>
        <fullName evidence="6">LysR family transcriptional regulator, glycine cleavage system transcriptional activator</fullName>
    </submittedName>
</protein>
<name>A0A238YT09_9RHOB</name>
<dbReference type="EMBL" id="FZNN01000020">
    <property type="protein sequence ID" value="SNR74416.1"/>
    <property type="molecule type" value="Genomic_DNA"/>
</dbReference>
<dbReference type="PANTHER" id="PTHR30537:SF26">
    <property type="entry name" value="GLYCINE CLEAVAGE SYSTEM TRANSCRIPTIONAL ACTIVATOR"/>
    <property type="match status" value="1"/>
</dbReference>
<dbReference type="InterPro" id="IPR005119">
    <property type="entry name" value="LysR_subst-bd"/>
</dbReference>
<keyword evidence="4" id="KW-0804">Transcription</keyword>
<evidence type="ECO:0000313" key="7">
    <source>
        <dbReference type="Proteomes" id="UP000198417"/>
    </source>
</evidence>
<dbReference type="InterPro" id="IPR000847">
    <property type="entry name" value="LysR_HTH_N"/>
</dbReference>
<dbReference type="GO" id="GO:0006351">
    <property type="term" value="P:DNA-templated transcription"/>
    <property type="evidence" value="ECO:0007669"/>
    <property type="project" value="TreeGrafter"/>
</dbReference>
<proteinExistence type="inferred from homology"/>
<dbReference type="SUPFAM" id="SSF46785">
    <property type="entry name" value="Winged helix' DNA-binding domain"/>
    <property type="match status" value="1"/>
</dbReference>
<gene>
    <name evidence="6" type="ORF">SAMN06265370_12010</name>
</gene>
<dbReference type="PROSITE" id="PS50931">
    <property type="entry name" value="HTH_LYSR"/>
    <property type="match status" value="1"/>
</dbReference>
<sequence>MSDRLPPMAALRAFEATIRTGSLAKASEELGVTHAAISQQLRILEEHVGVPLLDRTGRKMQSTAAGEILGGALTNGFQKVRDGLLMVRKQAAAMPLRISTTPSFAANWLVPRLHSFSAKNPDIEITIDARCSVIDLDDGSFDAAIRFGTEPGRGLNSIPVVMTGLSVIGAPSLVGDQTVFEPSDLFRFTWLLEPNKEIFMLWLSEKGLDPASHRNRLTIEGAMHYSALLAGQGISIMGSELAGADMKAGRLRILFDDIDTRDDTGYRLVWSPRLERPALRHFVKWLKSQTTADDSEFKNDSGRVALYAQRLAPKSAARARDKP</sequence>
<keyword evidence="2" id="KW-0805">Transcription regulation</keyword>
<dbReference type="Gene3D" id="3.40.190.10">
    <property type="entry name" value="Periplasmic binding protein-like II"/>
    <property type="match status" value="2"/>
</dbReference>
<dbReference type="Pfam" id="PF00126">
    <property type="entry name" value="HTH_1"/>
    <property type="match status" value="1"/>
</dbReference>
<dbReference type="InterPro" id="IPR058163">
    <property type="entry name" value="LysR-type_TF_proteobact-type"/>
</dbReference>
<feature type="domain" description="HTH lysR-type" evidence="5">
    <location>
        <begin position="6"/>
        <end position="63"/>
    </location>
</feature>
<accession>A0A238YT09</accession>
<dbReference type="InterPro" id="IPR036390">
    <property type="entry name" value="WH_DNA-bd_sf"/>
</dbReference>
<dbReference type="PANTHER" id="PTHR30537">
    <property type="entry name" value="HTH-TYPE TRANSCRIPTIONAL REGULATOR"/>
    <property type="match status" value="1"/>
</dbReference>
<evidence type="ECO:0000256" key="1">
    <source>
        <dbReference type="ARBA" id="ARBA00009437"/>
    </source>
</evidence>
<comment type="similarity">
    <text evidence="1">Belongs to the LysR transcriptional regulatory family.</text>
</comment>
<reference evidence="6 7" key="1">
    <citation type="submission" date="2017-06" db="EMBL/GenBank/DDBJ databases">
        <authorList>
            <person name="Kim H.J."/>
            <person name="Triplett B.A."/>
        </authorList>
    </citation>
    <scope>NUCLEOTIDE SEQUENCE [LARGE SCALE GENOMIC DNA]</scope>
    <source>
        <strain evidence="6 7">DSM 29052</strain>
    </source>
</reference>
<evidence type="ECO:0000313" key="6">
    <source>
        <dbReference type="EMBL" id="SNR74416.1"/>
    </source>
</evidence>
<evidence type="ECO:0000256" key="3">
    <source>
        <dbReference type="ARBA" id="ARBA00023125"/>
    </source>
</evidence>
<organism evidence="6 7">
    <name type="scientific">Puniceibacterium sediminis</name>
    <dbReference type="NCBI Taxonomy" id="1608407"/>
    <lineage>
        <taxon>Bacteria</taxon>
        <taxon>Pseudomonadati</taxon>
        <taxon>Pseudomonadota</taxon>
        <taxon>Alphaproteobacteria</taxon>
        <taxon>Rhodobacterales</taxon>
        <taxon>Paracoccaceae</taxon>
        <taxon>Puniceibacterium</taxon>
    </lineage>
</organism>